<feature type="domain" description="FAD-binding" evidence="3">
    <location>
        <begin position="17"/>
        <end position="178"/>
    </location>
</feature>
<dbReference type="Gene3D" id="3.50.50.60">
    <property type="entry name" value="FAD/NAD(P)-binding domain"/>
    <property type="match status" value="1"/>
</dbReference>
<protein>
    <submittedName>
        <fullName evidence="4">Monooxygenase</fullName>
    </submittedName>
</protein>
<dbReference type="Proteomes" id="UP000295302">
    <property type="component" value="Unassembled WGS sequence"/>
</dbReference>
<dbReference type="PANTHER" id="PTHR13789">
    <property type="entry name" value="MONOOXYGENASE"/>
    <property type="match status" value="1"/>
</dbReference>
<evidence type="ECO:0000256" key="2">
    <source>
        <dbReference type="ARBA" id="ARBA00023033"/>
    </source>
</evidence>
<organism evidence="4 5">
    <name type="scientific">Nonomuraea terrae</name>
    <dbReference type="NCBI Taxonomy" id="2530383"/>
    <lineage>
        <taxon>Bacteria</taxon>
        <taxon>Bacillati</taxon>
        <taxon>Actinomycetota</taxon>
        <taxon>Actinomycetes</taxon>
        <taxon>Streptosporangiales</taxon>
        <taxon>Streptosporangiaceae</taxon>
        <taxon>Nonomuraea</taxon>
    </lineage>
</organism>
<sequence>MPLGTGVSRMNKKTRTAHIVGAGIAGLATAIGLANRGWSVRVFERSPVLRTTGGGIGLTPNGLHALNALGVGESVRRCSVVQEEGGVRAPSGRFIARSRLEFVERRYGESIRSLLRTDLAQALEAALPEGTVRYGARVEDIRPGDAATPAELIVAGESLTSDLVVGADGIRSAVRRCLYPDHPPVRSCGAVSWRAVVPASGMAPVAAETWGAGLRLSILPLPGDRVHFSALACSSLWRSVRDSPDGPARLFGDWHDPIPLMLCRATHETTYFDQIEELPRPLDGFARGRVVLVGDAAHPMAPNVGVANLALEDAVELAHTVGDAGDWDALRAGLARYDRVRRPRTIRMSRMSRRMGRFAEMRAPLAVAARNGGVWLGGFLPEVVSRRFMDSMAGWTPPAARTAR</sequence>
<dbReference type="InterPro" id="IPR050493">
    <property type="entry name" value="FAD-dep_Monooxygenase_BioMet"/>
</dbReference>
<dbReference type="GO" id="GO:0071949">
    <property type="term" value="F:FAD binding"/>
    <property type="evidence" value="ECO:0007669"/>
    <property type="project" value="InterPro"/>
</dbReference>
<gene>
    <name evidence="4" type="ORF">E1286_05590</name>
</gene>
<evidence type="ECO:0000259" key="3">
    <source>
        <dbReference type="Pfam" id="PF01494"/>
    </source>
</evidence>
<evidence type="ECO:0000313" key="4">
    <source>
        <dbReference type="EMBL" id="TDD54190.1"/>
    </source>
</evidence>
<evidence type="ECO:0000313" key="5">
    <source>
        <dbReference type="Proteomes" id="UP000295302"/>
    </source>
</evidence>
<accession>A0A4R4Z917</accession>
<dbReference type="PRINTS" id="PR00420">
    <property type="entry name" value="RNGMNOXGNASE"/>
</dbReference>
<feature type="domain" description="FAD-binding" evidence="3">
    <location>
        <begin position="282"/>
        <end position="348"/>
    </location>
</feature>
<proteinExistence type="predicted"/>
<evidence type="ECO:0000256" key="1">
    <source>
        <dbReference type="ARBA" id="ARBA00023002"/>
    </source>
</evidence>
<name>A0A4R4Z917_9ACTN</name>
<dbReference type="Pfam" id="PF01494">
    <property type="entry name" value="FAD_binding_3"/>
    <property type="match status" value="2"/>
</dbReference>
<dbReference type="RefSeq" id="WP_132609362.1">
    <property type="nucleotide sequence ID" value="NZ_SMKQ01000009.1"/>
</dbReference>
<keyword evidence="5" id="KW-1185">Reference proteome</keyword>
<comment type="caution">
    <text evidence="4">The sequence shown here is derived from an EMBL/GenBank/DDBJ whole genome shotgun (WGS) entry which is preliminary data.</text>
</comment>
<dbReference type="SUPFAM" id="SSF51905">
    <property type="entry name" value="FAD/NAD(P)-binding domain"/>
    <property type="match status" value="1"/>
</dbReference>
<dbReference type="EMBL" id="SMKQ01000009">
    <property type="protein sequence ID" value="TDD54190.1"/>
    <property type="molecule type" value="Genomic_DNA"/>
</dbReference>
<keyword evidence="2 4" id="KW-0503">Monooxygenase</keyword>
<dbReference type="AlphaFoldDB" id="A0A4R4Z917"/>
<dbReference type="InterPro" id="IPR036188">
    <property type="entry name" value="FAD/NAD-bd_sf"/>
</dbReference>
<keyword evidence="1" id="KW-0560">Oxidoreductase</keyword>
<dbReference type="InterPro" id="IPR002938">
    <property type="entry name" value="FAD-bd"/>
</dbReference>
<dbReference type="PANTHER" id="PTHR13789:SF309">
    <property type="entry name" value="PUTATIVE (AFU_ORTHOLOGUE AFUA_6G14510)-RELATED"/>
    <property type="match status" value="1"/>
</dbReference>
<dbReference type="OrthoDB" id="9782160at2"/>
<reference evidence="4 5" key="1">
    <citation type="submission" date="2019-03" db="EMBL/GenBank/DDBJ databases">
        <title>Draft genome sequences of novel Actinobacteria.</title>
        <authorList>
            <person name="Sahin N."/>
            <person name="Ay H."/>
            <person name="Saygin H."/>
        </authorList>
    </citation>
    <scope>NUCLEOTIDE SEQUENCE [LARGE SCALE GENOMIC DNA]</scope>
    <source>
        <strain evidence="4 5">CH32</strain>
    </source>
</reference>
<dbReference type="GO" id="GO:0004497">
    <property type="term" value="F:monooxygenase activity"/>
    <property type="evidence" value="ECO:0007669"/>
    <property type="project" value="UniProtKB-KW"/>
</dbReference>